<dbReference type="Gene3D" id="3.30.565.10">
    <property type="entry name" value="Histidine kinase-like ATPase, C-terminal domain"/>
    <property type="match status" value="1"/>
</dbReference>
<dbReference type="AlphaFoldDB" id="A0A4U1JIT4"/>
<dbReference type="Pfam" id="PF02518">
    <property type="entry name" value="HATPase_c"/>
    <property type="match status" value="1"/>
</dbReference>
<dbReference type="Pfam" id="PF02895">
    <property type="entry name" value="H-kinase_dim"/>
    <property type="match status" value="1"/>
</dbReference>
<dbReference type="InterPro" id="IPR004105">
    <property type="entry name" value="CheA-like_dim"/>
</dbReference>
<keyword evidence="5" id="KW-0418">Kinase</keyword>
<dbReference type="Pfam" id="PF01627">
    <property type="entry name" value="Hpt"/>
    <property type="match status" value="1"/>
</dbReference>
<dbReference type="InterPro" id="IPR005467">
    <property type="entry name" value="His_kinase_dom"/>
</dbReference>
<dbReference type="Proteomes" id="UP000309215">
    <property type="component" value="Unassembled WGS sequence"/>
</dbReference>
<dbReference type="SMART" id="SM00073">
    <property type="entry name" value="HPT"/>
    <property type="match status" value="1"/>
</dbReference>
<dbReference type="GO" id="GO:0005737">
    <property type="term" value="C:cytoplasm"/>
    <property type="evidence" value="ECO:0007669"/>
    <property type="project" value="InterPro"/>
</dbReference>
<dbReference type="SMART" id="SM00387">
    <property type="entry name" value="HATPase_c"/>
    <property type="match status" value="1"/>
</dbReference>
<evidence type="ECO:0000256" key="1">
    <source>
        <dbReference type="ARBA" id="ARBA00000085"/>
    </source>
</evidence>
<dbReference type="Gene3D" id="1.20.120.160">
    <property type="entry name" value="HPT domain"/>
    <property type="match status" value="1"/>
</dbReference>
<dbReference type="GO" id="GO:0006935">
    <property type="term" value="P:chemotaxis"/>
    <property type="evidence" value="ECO:0007669"/>
    <property type="project" value="InterPro"/>
</dbReference>
<dbReference type="SMART" id="SM01231">
    <property type="entry name" value="H-kinase_dim"/>
    <property type="match status" value="1"/>
</dbReference>
<dbReference type="EMBL" id="SSMQ01000003">
    <property type="protein sequence ID" value="TKD12386.1"/>
    <property type="molecule type" value="Genomic_DNA"/>
</dbReference>
<dbReference type="SUPFAM" id="SSF47226">
    <property type="entry name" value="Histidine-containing phosphotransfer domain, HPT domain"/>
    <property type="match status" value="1"/>
</dbReference>
<feature type="domain" description="Histidine kinase" evidence="8">
    <location>
        <begin position="324"/>
        <end position="582"/>
    </location>
</feature>
<dbReference type="InterPro" id="IPR002545">
    <property type="entry name" value="CheW-lke_dom"/>
</dbReference>
<dbReference type="FunFam" id="3.30.565.10:FF:000016">
    <property type="entry name" value="Chemotaxis protein CheA, putative"/>
    <property type="match status" value="1"/>
</dbReference>
<dbReference type="InterPro" id="IPR036890">
    <property type="entry name" value="HATPase_C_sf"/>
</dbReference>
<feature type="compositionally biased region" description="Low complexity" evidence="7">
    <location>
        <begin position="278"/>
        <end position="287"/>
    </location>
</feature>
<keyword evidence="12" id="KW-1185">Reference proteome</keyword>
<keyword evidence="3 6" id="KW-0597">Phosphoprotein</keyword>
<evidence type="ECO:0000259" key="8">
    <source>
        <dbReference type="PROSITE" id="PS50109"/>
    </source>
</evidence>
<dbReference type="InterPro" id="IPR036097">
    <property type="entry name" value="HisK_dim/P_sf"/>
</dbReference>
<dbReference type="InterPro" id="IPR003594">
    <property type="entry name" value="HATPase_dom"/>
</dbReference>
<dbReference type="PANTHER" id="PTHR43395">
    <property type="entry name" value="SENSOR HISTIDINE KINASE CHEA"/>
    <property type="match status" value="1"/>
</dbReference>
<dbReference type="GO" id="GO:0000155">
    <property type="term" value="F:phosphorelay sensor kinase activity"/>
    <property type="evidence" value="ECO:0007669"/>
    <property type="project" value="InterPro"/>
</dbReference>
<dbReference type="SUPFAM" id="SSF47384">
    <property type="entry name" value="Homodimeric domain of signal transducing histidine kinase"/>
    <property type="match status" value="1"/>
</dbReference>
<dbReference type="PANTHER" id="PTHR43395:SF1">
    <property type="entry name" value="CHEMOTAXIS PROTEIN CHEA"/>
    <property type="match status" value="1"/>
</dbReference>
<evidence type="ECO:0000313" key="12">
    <source>
        <dbReference type="Proteomes" id="UP000309215"/>
    </source>
</evidence>
<dbReference type="SUPFAM" id="SSF50341">
    <property type="entry name" value="CheW-like"/>
    <property type="match status" value="2"/>
</dbReference>
<dbReference type="PRINTS" id="PR00344">
    <property type="entry name" value="BCTRLSENSOR"/>
</dbReference>
<feature type="domain" description="CheW-like" evidence="9">
    <location>
        <begin position="584"/>
        <end position="781"/>
    </location>
</feature>
<dbReference type="Gene3D" id="1.10.287.560">
    <property type="entry name" value="Histidine kinase CheA-like, homodimeric domain"/>
    <property type="match status" value="1"/>
</dbReference>
<dbReference type="OrthoDB" id="9803176at2"/>
<dbReference type="PROSITE" id="PS50851">
    <property type="entry name" value="CHEW"/>
    <property type="match status" value="1"/>
</dbReference>
<evidence type="ECO:0000256" key="4">
    <source>
        <dbReference type="ARBA" id="ARBA00022679"/>
    </source>
</evidence>
<evidence type="ECO:0000256" key="5">
    <source>
        <dbReference type="ARBA" id="ARBA00022777"/>
    </source>
</evidence>
<dbReference type="EC" id="2.7.13.3" evidence="2"/>
<proteinExistence type="predicted"/>
<name>A0A4U1JIT4_9BACT</name>
<evidence type="ECO:0000256" key="6">
    <source>
        <dbReference type="PROSITE-ProRule" id="PRU00110"/>
    </source>
</evidence>
<keyword evidence="4" id="KW-0808">Transferase</keyword>
<evidence type="ECO:0000259" key="10">
    <source>
        <dbReference type="PROSITE" id="PS50894"/>
    </source>
</evidence>
<dbReference type="InterPro" id="IPR036061">
    <property type="entry name" value="CheW-like_dom_sf"/>
</dbReference>
<feature type="domain" description="HPt" evidence="10">
    <location>
        <begin position="1"/>
        <end position="109"/>
    </location>
</feature>
<dbReference type="SMART" id="SM00260">
    <property type="entry name" value="CheW"/>
    <property type="match status" value="1"/>
</dbReference>
<dbReference type="Pfam" id="PF01584">
    <property type="entry name" value="CheW"/>
    <property type="match status" value="2"/>
</dbReference>
<dbReference type="RefSeq" id="WP_136927686.1">
    <property type="nucleotide sequence ID" value="NZ_SSMQ01000003.1"/>
</dbReference>
<dbReference type="CDD" id="cd00088">
    <property type="entry name" value="HPT"/>
    <property type="match status" value="1"/>
</dbReference>
<gene>
    <name evidence="11" type="ORF">E8A74_04615</name>
</gene>
<dbReference type="InterPro" id="IPR004358">
    <property type="entry name" value="Sig_transdc_His_kin-like_C"/>
</dbReference>
<comment type="caution">
    <text evidence="11">The sequence shown here is derived from an EMBL/GenBank/DDBJ whole genome shotgun (WGS) entry which is preliminary data.</text>
</comment>
<evidence type="ECO:0000256" key="3">
    <source>
        <dbReference type="ARBA" id="ARBA00022553"/>
    </source>
</evidence>
<feature type="compositionally biased region" description="Pro residues" evidence="7">
    <location>
        <begin position="268"/>
        <end position="277"/>
    </location>
</feature>
<dbReference type="InterPro" id="IPR051315">
    <property type="entry name" value="Bact_Chemotaxis_CheA"/>
</dbReference>
<sequence length="795" mass="85706">MTSESERAREEFFSEAQEIVEGLGRDLLALDEAQKAGHVDPDLINDVFRAVHTLKGLAGLFGATRMSSLSHKLEELLDDLRLGKVNVTAPVLDLLFLSVQLYGKLLQAEKEGRDQPMPELEKLLTQLDRGAGAGGTAGNGGHIIDPNLLAVLTEFEEHKLKTNIAQGNTLYRLKIRFQLATIDQGLDELKATAKPHGDIITYLPANDGDDLDSITLEILMGSRASATTLRNALHHLGVEVEELPRQGGGPVPAPAPAPAPVQTHHIPTPTPSPPPVAPSHAPSAMPPLGHTPLDMTAPHPFPAPRLDAGASIPPKAQELGTIKSVAQTVRVDIQKLDVLMNIVGELSIVRTELERLLEKMRDAHTNRELRINLHRLQRDFERNVISLRRGILEVRMVPLGQVFDKLARVARQISREAGKQVNLVITGAETEVDKLIVEELSDPLMHMMRNAIDHGIEEREIREAVSKPAVGTIALNAFQKGNHVVIEIEDDGKGIDTERLLEKAIRMGVVQADEARTMSRREVLNLIFVPGLSTKAAVSEISGRGVGMDVVKTNISKLGGVIDVQSEPGIGTKFTVTLPITLAIISALIVKVSDQQFAIPLANVQEAVWLDAEAVRVIDGREAVTLRGSTLQLCYLARLFGLSDTPDTVGTGPFGSGFDASPMSPMSHAPGVPPRGSLRSESIRQDYAAAAFPYRPASGSSPSARTALAPRQKRRFIVVTAVGTRRLGLVVDSLVGEQDVVIKGLGPSLKNVAGFAGATQLADQRIALVLDAPALVEEMFAHADRARMHGGTHGF</sequence>
<dbReference type="Gene3D" id="2.30.30.40">
    <property type="entry name" value="SH3 Domains"/>
    <property type="match status" value="1"/>
</dbReference>
<dbReference type="InterPro" id="IPR008207">
    <property type="entry name" value="Sig_transdc_His_kin_Hpt_dom"/>
</dbReference>
<feature type="region of interest" description="Disordered" evidence="7">
    <location>
        <begin position="243"/>
        <end position="310"/>
    </location>
</feature>
<dbReference type="PROSITE" id="PS50894">
    <property type="entry name" value="HPT"/>
    <property type="match status" value="1"/>
</dbReference>
<feature type="modified residue" description="Phosphohistidine" evidence="6">
    <location>
        <position position="52"/>
    </location>
</feature>
<evidence type="ECO:0000256" key="2">
    <source>
        <dbReference type="ARBA" id="ARBA00012438"/>
    </source>
</evidence>
<protein>
    <recommendedName>
        <fullName evidence="2">histidine kinase</fullName>
        <ecNumber evidence="2">2.7.13.3</ecNumber>
    </recommendedName>
</protein>
<comment type="catalytic activity">
    <reaction evidence="1">
        <text>ATP + protein L-histidine = ADP + protein N-phospho-L-histidine.</text>
        <dbReference type="EC" id="2.7.13.3"/>
    </reaction>
</comment>
<evidence type="ECO:0000259" key="9">
    <source>
        <dbReference type="PROSITE" id="PS50851"/>
    </source>
</evidence>
<accession>A0A4U1JIT4</accession>
<dbReference type="PROSITE" id="PS50109">
    <property type="entry name" value="HIS_KIN"/>
    <property type="match status" value="1"/>
</dbReference>
<dbReference type="CDD" id="cd16916">
    <property type="entry name" value="HATPase_CheA-like"/>
    <property type="match status" value="1"/>
</dbReference>
<reference evidence="11 12" key="1">
    <citation type="submission" date="2019-04" db="EMBL/GenBank/DDBJ databases">
        <authorList>
            <person name="Li Y."/>
            <person name="Wang J."/>
        </authorList>
    </citation>
    <scope>NUCLEOTIDE SEQUENCE [LARGE SCALE GENOMIC DNA]</scope>
    <source>
        <strain evidence="11 12">DSM 14668</strain>
    </source>
</reference>
<dbReference type="InterPro" id="IPR037006">
    <property type="entry name" value="CheA-like_homodim_sf"/>
</dbReference>
<evidence type="ECO:0000313" key="11">
    <source>
        <dbReference type="EMBL" id="TKD12386.1"/>
    </source>
</evidence>
<evidence type="ECO:0000256" key="7">
    <source>
        <dbReference type="SAM" id="MobiDB-lite"/>
    </source>
</evidence>
<organism evidence="11 12">
    <name type="scientific">Polyangium fumosum</name>
    <dbReference type="NCBI Taxonomy" id="889272"/>
    <lineage>
        <taxon>Bacteria</taxon>
        <taxon>Pseudomonadati</taxon>
        <taxon>Myxococcota</taxon>
        <taxon>Polyangia</taxon>
        <taxon>Polyangiales</taxon>
        <taxon>Polyangiaceae</taxon>
        <taxon>Polyangium</taxon>
    </lineage>
</organism>
<dbReference type="SUPFAM" id="SSF55874">
    <property type="entry name" value="ATPase domain of HSP90 chaperone/DNA topoisomerase II/histidine kinase"/>
    <property type="match status" value="1"/>
</dbReference>
<dbReference type="InterPro" id="IPR036641">
    <property type="entry name" value="HPT_dom_sf"/>
</dbReference>